<evidence type="ECO:0000256" key="2">
    <source>
        <dbReference type="ARBA" id="ARBA00025483"/>
    </source>
</evidence>
<dbReference type="SMART" id="SM00479">
    <property type="entry name" value="EXOIII"/>
    <property type="match status" value="1"/>
</dbReference>
<dbReference type="PANTHER" id="PTHR30231:SF37">
    <property type="entry name" value="EXODEOXYRIBONUCLEASE 10"/>
    <property type="match status" value="1"/>
</dbReference>
<dbReference type="GO" id="GO:0003887">
    <property type="term" value="F:DNA-directed DNA polymerase activity"/>
    <property type="evidence" value="ECO:0007669"/>
    <property type="project" value="UniProtKB-EC"/>
</dbReference>
<dbReference type="AlphaFoldDB" id="A0A1A8XFV3"/>
<dbReference type="FunFam" id="3.30.420.10:FF:000045">
    <property type="entry name" value="3'-5' exonuclease DinG"/>
    <property type="match status" value="1"/>
</dbReference>
<dbReference type="RefSeq" id="WP_186405802.1">
    <property type="nucleotide sequence ID" value="NZ_FLQX01000035.1"/>
</dbReference>
<dbReference type="InterPro" id="IPR013520">
    <property type="entry name" value="Ribonucl_H"/>
</dbReference>
<keyword evidence="6" id="KW-0808">Transferase</keyword>
<evidence type="ECO:0000256" key="4">
    <source>
        <dbReference type="ARBA" id="ARBA00049244"/>
    </source>
</evidence>
<comment type="catalytic activity">
    <reaction evidence="4">
        <text>DNA(n) + a 2'-deoxyribonucleoside 5'-triphosphate = DNA(n+1) + diphosphate</text>
        <dbReference type="Rhea" id="RHEA:22508"/>
        <dbReference type="Rhea" id="RHEA-COMP:17339"/>
        <dbReference type="Rhea" id="RHEA-COMP:17340"/>
        <dbReference type="ChEBI" id="CHEBI:33019"/>
        <dbReference type="ChEBI" id="CHEBI:61560"/>
        <dbReference type="ChEBI" id="CHEBI:173112"/>
        <dbReference type="EC" id="2.7.7.7"/>
    </reaction>
</comment>
<dbReference type="GO" id="GO:0005829">
    <property type="term" value="C:cytosol"/>
    <property type="evidence" value="ECO:0007669"/>
    <property type="project" value="TreeGrafter"/>
</dbReference>
<dbReference type="CDD" id="cd06127">
    <property type="entry name" value="DEDDh"/>
    <property type="match status" value="1"/>
</dbReference>
<reference evidence="6 7" key="1">
    <citation type="submission" date="2016-06" db="EMBL/GenBank/DDBJ databases">
        <authorList>
            <person name="Kjaerup R.B."/>
            <person name="Dalgaard T.S."/>
            <person name="Juul-Madsen H.R."/>
        </authorList>
    </citation>
    <scope>NUCLEOTIDE SEQUENCE [LARGE SCALE GENOMIC DNA]</scope>
    <source>
        <strain evidence="6">3</strain>
    </source>
</reference>
<dbReference type="STRING" id="1860102.ACCAA_130039"/>
<dbReference type="Pfam" id="PF00929">
    <property type="entry name" value="RNase_T"/>
    <property type="match status" value="1"/>
</dbReference>
<name>A0A1A8XFV3_9PROT</name>
<dbReference type="InterPro" id="IPR036397">
    <property type="entry name" value="RNaseH_sf"/>
</dbReference>
<feature type="domain" description="Exonuclease" evidence="5">
    <location>
        <begin position="9"/>
        <end position="174"/>
    </location>
</feature>
<dbReference type="EMBL" id="FLQX01000035">
    <property type="protein sequence ID" value="SBT04059.1"/>
    <property type="molecule type" value="Genomic_DNA"/>
</dbReference>
<dbReference type="NCBIfam" id="TIGR00573">
    <property type="entry name" value="dnaq"/>
    <property type="match status" value="1"/>
</dbReference>
<keyword evidence="7" id="KW-1185">Reference proteome</keyword>
<dbReference type="EC" id="2.7.7.7" evidence="1"/>
<dbReference type="SUPFAM" id="SSF53098">
    <property type="entry name" value="Ribonuclease H-like"/>
    <property type="match status" value="1"/>
</dbReference>
<sequence length="476" mass="52935">MNAVLAPEPLVFVDLETSGANFANDRIIEIGLVEVDAEGVREWSVLVDPETPISAFITGLTGIDDAMLSGAATFRQLAPTLLDRLSGRLFIAHNARFDYGFLQREFKRLGLDFRAPALCTVKLSRKLFPEHHRHSLDTLVARHGLRVGGSRHRALPDARLLWDLWQCWHQQLPSETIRCAVTAIVGRPDLPPQLDAALIDDLPEAAGAYAFFGDDGRLLLSRRSSNIRQQVLAHFTAANRETPLVRDTWRIDWRDAAGELGARLREIELQLAASPSAASSSPWPRPAADELCSWQLLQAAKGDFRPQLVVAAEVDFALADDLFGFYPNRREALRALRKLADAHHLCHRQLGLEETARGEACAAYRQKNCRGVCIGKEAVALHSARLLTALAKFKVKVWPYKGPLALIERDEFGMREDIHLVDRWRHVGTVHSEEALQACLANGPSGLGFDPDIYRIIHKALQAGKVRIRALPPFSP</sequence>
<dbReference type="Gene3D" id="3.30.420.10">
    <property type="entry name" value="Ribonuclease H-like superfamily/Ribonuclease H"/>
    <property type="match status" value="1"/>
</dbReference>
<dbReference type="PANTHER" id="PTHR30231">
    <property type="entry name" value="DNA POLYMERASE III SUBUNIT EPSILON"/>
    <property type="match status" value="1"/>
</dbReference>
<evidence type="ECO:0000313" key="6">
    <source>
        <dbReference type="EMBL" id="SBT04059.1"/>
    </source>
</evidence>
<comment type="subunit">
    <text evidence="3">DNA polymerase III contains a core (composed of alpha, epsilon and theta chains) that associates with a tau subunit. This core dimerizes to form the POLIII' complex. PolIII' associates with the gamma complex (composed of gamma, delta, delta', psi and chi chains) and with the beta chain to form the complete DNA polymerase III complex.</text>
</comment>
<proteinExistence type="predicted"/>
<protein>
    <recommendedName>
        <fullName evidence="1">DNA-directed DNA polymerase</fullName>
        <ecNumber evidence="1">2.7.7.7</ecNumber>
    </recommendedName>
</protein>
<keyword evidence="6" id="KW-0548">Nucleotidyltransferase</keyword>
<evidence type="ECO:0000259" key="5">
    <source>
        <dbReference type="SMART" id="SM00479"/>
    </source>
</evidence>
<accession>A0A1A8XFV3</accession>
<evidence type="ECO:0000256" key="1">
    <source>
        <dbReference type="ARBA" id="ARBA00012417"/>
    </source>
</evidence>
<dbReference type="GO" id="GO:0003677">
    <property type="term" value="F:DNA binding"/>
    <property type="evidence" value="ECO:0007669"/>
    <property type="project" value="InterPro"/>
</dbReference>
<organism evidence="6 7">
    <name type="scientific">Candidatus Accumulibacter aalborgensis</name>
    <dbReference type="NCBI Taxonomy" id="1860102"/>
    <lineage>
        <taxon>Bacteria</taxon>
        <taxon>Pseudomonadati</taxon>
        <taxon>Pseudomonadota</taxon>
        <taxon>Betaproteobacteria</taxon>
        <taxon>Candidatus Accumulibacter</taxon>
    </lineage>
</organism>
<gene>
    <name evidence="6" type="ORF">ACCAA_130039</name>
</gene>
<comment type="function">
    <text evidence="2">DNA polymerase III is a complex, multichain enzyme responsible for most of the replicative synthesis in bacteria. The epsilon subunit contain the editing function and is a proofreading 3'-5' exonuclease.</text>
</comment>
<dbReference type="GO" id="GO:0008408">
    <property type="term" value="F:3'-5' exonuclease activity"/>
    <property type="evidence" value="ECO:0007669"/>
    <property type="project" value="TreeGrafter"/>
</dbReference>
<dbReference type="Proteomes" id="UP000199169">
    <property type="component" value="Unassembled WGS sequence"/>
</dbReference>
<evidence type="ECO:0000313" key="7">
    <source>
        <dbReference type="Proteomes" id="UP000199169"/>
    </source>
</evidence>
<dbReference type="InterPro" id="IPR012337">
    <property type="entry name" value="RNaseH-like_sf"/>
</dbReference>
<dbReference type="GO" id="GO:0045004">
    <property type="term" value="P:DNA replication proofreading"/>
    <property type="evidence" value="ECO:0007669"/>
    <property type="project" value="TreeGrafter"/>
</dbReference>
<evidence type="ECO:0000256" key="3">
    <source>
        <dbReference type="ARBA" id="ARBA00026073"/>
    </source>
</evidence>
<dbReference type="InterPro" id="IPR006054">
    <property type="entry name" value="DnaQ"/>
</dbReference>